<dbReference type="Pfam" id="PF03732">
    <property type="entry name" value="Retrotrans_gag"/>
    <property type="match status" value="1"/>
</dbReference>
<comment type="caution">
    <text evidence="2">The sequence shown here is derived from an EMBL/GenBank/DDBJ whole genome shotgun (WGS) entry which is preliminary data.</text>
</comment>
<accession>A0ABD3ACM9</accession>
<gene>
    <name evidence="2" type="ORF">ACH5RR_008640</name>
</gene>
<reference evidence="2 3" key="1">
    <citation type="submission" date="2024-11" db="EMBL/GenBank/DDBJ databases">
        <title>A near-complete genome assembly of Cinchona calisaya.</title>
        <authorList>
            <person name="Lian D.C."/>
            <person name="Zhao X.W."/>
            <person name="Wei L."/>
        </authorList>
    </citation>
    <scope>NUCLEOTIDE SEQUENCE [LARGE SCALE GENOMIC DNA]</scope>
    <source>
        <tissue evidence="2">Nenye</tissue>
    </source>
</reference>
<proteinExistence type="predicted"/>
<evidence type="ECO:0000313" key="3">
    <source>
        <dbReference type="Proteomes" id="UP001630127"/>
    </source>
</evidence>
<protein>
    <recommendedName>
        <fullName evidence="1">Retrotransposon gag domain-containing protein</fullName>
    </recommendedName>
</protein>
<sequence>MASHEETRRELEVEVDTDQVEGPYDVHDNERGSEDLELNGPIERFLGGTRTAARFSDSYLTESASINSTSSTTIVTPFLEEKAKAWWKDVSPVLTLNGPVTWDRFRLAFLKHYFSPTLAARKLREFTMLKEKPGMLFEAPCDVETDMQRLASTGTTDKGKSAVPSARR</sequence>
<dbReference type="Proteomes" id="UP001630127">
    <property type="component" value="Unassembled WGS sequence"/>
</dbReference>
<dbReference type="InterPro" id="IPR005162">
    <property type="entry name" value="Retrotrans_gag_dom"/>
</dbReference>
<evidence type="ECO:0000259" key="1">
    <source>
        <dbReference type="Pfam" id="PF03732"/>
    </source>
</evidence>
<name>A0ABD3ACM9_9GENT</name>
<dbReference type="EMBL" id="JBJUIK010000004">
    <property type="protein sequence ID" value="KAL3529318.1"/>
    <property type="molecule type" value="Genomic_DNA"/>
</dbReference>
<evidence type="ECO:0000313" key="2">
    <source>
        <dbReference type="EMBL" id="KAL3529318.1"/>
    </source>
</evidence>
<keyword evidence="3" id="KW-1185">Reference proteome</keyword>
<feature type="domain" description="Retrotransposon gag" evidence="1">
    <location>
        <begin position="74"/>
        <end position="131"/>
    </location>
</feature>
<dbReference type="AlphaFoldDB" id="A0ABD3ACM9"/>
<organism evidence="2 3">
    <name type="scientific">Cinchona calisaya</name>
    <dbReference type="NCBI Taxonomy" id="153742"/>
    <lineage>
        <taxon>Eukaryota</taxon>
        <taxon>Viridiplantae</taxon>
        <taxon>Streptophyta</taxon>
        <taxon>Embryophyta</taxon>
        <taxon>Tracheophyta</taxon>
        <taxon>Spermatophyta</taxon>
        <taxon>Magnoliopsida</taxon>
        <taxon>eudicotyledons</taxon>
        <taxon>Gunneridae</taxon>
        <taxon>Pentapetalae</taxon>
        <taxon>asterids</taxon>
        <taxon>lamiids</taxon>
        <taxon>Gentianales</taxon>
        <taxon>Rubiaceae</taxon>
        <taxon>Cinchonoideae</taxon>
        <taxon>Cinchoneae</taxon>
        <taxon>Cinchona</taxon>
    </lineage>
</organism>